<dbReference type="EnsemblPlants" id="AVESA.00010b.r2.4DG0762780.1">
    <property type="protein sequence ID" value="AVESA.00010b.r2.4DG0762780.1.CDS.1"/>
    <property type="gene ID" value="AVESA.00010b.r2.4DG0762780"/>
</dbReference>
<organism evidence="1 2">
    <name type="scientific">Avena sativa</name>
    <name type="common">Oat</name>
    <dbReference type="NCBI Taxonomy" id="4498"/>
    <lineage>
        <taxon>Eukaryota</taxon>
        <taxon>Viridiplantae</taxon>
        <taxon>Streptophyta</taxon>
        <taxon>Embryophyta</taxon>
        <taxon>Tracheophyta</taxon>
        <taxon>Spermatophyta</taxon>
        <taxon>Magnoliopsida</taxon>
        <taxon>Liliopsida</taxon>
        <taxon>Poales</taxon>
        <taxon>Poaceae</taxon>
        <taxon>BOP clade</taxon>
        <taxon>Pooideae</taxon>
        <taxon>Poodae</taxon>
        <taxon>Poeae</taxon>
        <taxon>Poeae Chloroplast Group 1 (Aveneae type)</taxon>
        <taxon>Aveninae</taxon>
        <taxon>Avena</taxon>
    </lineage>
</organism>
<protein>
    <submittedName>
        <fullName evidence="1">Uncharacterized protein</fullName>
    </submittedName>
</protein>
<evidence type="ECO:0000313" key="2">
    <source>
        <dbReference type="Proteomes" id="UP001732700"/>
    </source>
</evidence>
<accession>A0ACD5X6M6</accession>
<proteinExistence type="predicted"/>
<sequence length="308" mass="34214">MPPSRFQCRKNSGFFAHVCSIQPVEPSSTSPVVPLKPSITTSKKDLFIICQDGSRSVIFQTSAIDEDVKPLEPCYVADVGDHDWHFFQSGSKIHAVSSIRGGMLEISLNKAQQTTERPVRRPTAGPPFVMVIRVGQETIALTETLQVYHQTQFNYGSTTWLRYTTDDSDVVDRRVDISGYVAVDDHSFIVCDAVTCSCLLFDLGTKRWRVVMPWAAFKQDLPPTMIIPPKNGYLNGTCVFVDGFIYTCINGGLASHELLGQDHSVYLSKPILLPLSRRLHCVGEDMCLDYAGKDVDSGANLFYVVHGE</sequence>
<keyword evidence="2" id="KW-1185">Reference proteome</keyword>
<reference evidence="1" key="1">
    <citation type="submission" date="2021-05" db="EMBL/GenBank/DDBJ databases">
        <authorList>
            <person name="Scholz U."/>
            <person name="Mascher M."/>
            <person name="Fiebig A."/>
        </authorList>
    </citation>
    <scope>NUCLEOTIDE SEQUENCE [LARGE SCALE GENOMIC DNA]</scope>
</reference>
<evidence type="ECO:0000313" key="1">
    <source>
        <dbReference type="EnsemblPlants" id="AVESA.00010b.r2.4DG0762780.1.CDS.1"/>
    </source>
</evidence>
<reference evidence="1" key="2">
    <citation type="submission" date="2025-09" db="UniProtKB">
        <authorList>
            <consortium name="EnsemblPlants"/>
        </authorList>
    </citation>
    <scope>IDENTIFICATION</scope>
</reference>
<dbReference type="Proteomes" id="UP001732700">
    <property type="component" value="Chromosome 4D"/>
</dbReference>
<name>A0ACD5X6M6_AVESA</name>